<dbReference type="PANTHER" id="PTHR31286">
    <property type="entry name" value="GLYCINE-RICH CELL WALL STRUCTURAL PROTEIN 1.8-LIKE"/>
    <property type="match status" value="1"/>
</dbReference>
<sequence length="431" mass="47767">MIIYNRQVAAKSRDGLSKRYPFLVPVKGEAANPHNIGDAVAALSASSWSISQSTKLNASTLQGSSNSSTLTSLKLLSWRLSGDLGFASSLVSAFLALGFQVSCLSSLYRMFCFEVFSRFFSWEMTSSSIPSSSSVLNGSSRSFKEVLAGSSSSSPKLSFVKSSFKGCPALLFDDSVVSQLAAKFSLTLVGKFLLRRPNIDVIRKFFVNLKLSGSFHVGLLDPRHISIQLSNDLDYSRIFLRRSYYIQGCQMCLLKWTLDFDVREESTIAPVWVSFPNLRLHFFNAQATTSISCPSVARVLVELDLSKKHPTKIWLGSELNGYFEKIEFENFPIFFSHCKMHGHGVNDCFRLHPHLCKGKEAPIHVPSEPEIEMGVPVPVGRDVSVKHNKTISLNINSPLSVDEVVVRPQGIPTIPYAGTNLDEKLLAINYF</sequence>
<dbReference type="PANTHER" id="PTHR31286:SF164">
    <property type="entry name" value="ZINC FINGER, CCHC-TYPE"/>
    <property type="match status" value="1"/>
</dbReference>
<dbReference type="Proteomes" id="UP001552299">
    <property type="component" value="Unassembled WGS sequence"/>
</dbReference>
<feature type="domain" description="DUF4283" evidence="1">
    <location>
        <begin position="182"/>
        <end position="262"/>
    </location>
</feature>
<gene>
    <name evidence="2" type="ORF">M5K25_004833</name>
</gene>
<dbReference type="InterPro" id="IPR025558">
    <property type="entry name" value="DUF4283"/>
</dbReference>
<accession>A0ABD0VHA8</accession>
<reference evidence="2 3" key="1">
    <citation type="journal article" date="2024" name="Plant Biotechnol. J.">
        <title>Dendrobium thyrsiflorum genome and its molecular insights into genes involved in important horticultural traits.</title>
        <authorList>
            <person name="Chen B."/>
            <person name="Wang J.Y."/>
            <person name="Zheng P.J."/>
            <person name="Li K.L."/>
            <person name="Liang Y.M."/>
            <person name="Chen X.F."/>
            <person name="Zhang C."/>
            <person name="Zhao X."/>
            <person name="He X."/>
            <person name="Zhang G.Q."/>
            <person name="Liu Z.J."/>
            <person name="Xu Q."/>
        </authorList>
    </citation>
    <scope>NUCLEOTIDE SEQUENCE [LARGE SCALE GENOMIC DNA]</scope>
    <source>
        <strain evidence="2">GZMU011</strain>
    </source>
</reference>
<name>A0ABD0VHA8_DENTH</name>
<comment type="caution">
    <text evidence="2">The sequence shown here is derived from an EMBL/GenBank/DDBJ whole genome shotgun (WGS) entry which is preliminary data.</text>
</comment>
<keyword evidence="3" id="KW-1185">Reference proteome</keyword>
<dbReference type="InterPro" id="IPR040256">
    <property type="entry name" value="At4g02000-like"/>
</dbReference>
<evidence type="ECO:0000313" key="2">
    <source>
        <dbReference type="EMBL" id="KAL0924031.1"/>
    </source>
</evidence>
<dbReference type="AlphaFoldDB" id="A0ABD0VHA8"/>
<dbReference type="EMBL" id="JANQDX010000005">
    <property type="protein sequence ID" value="KAL0924031.1"/>
    <property type="molecule type" value="Genomic_DNA"/>
</dbReference>
<evidence type="ECO:0000259" key="1">
    <source>
        <dbReference type="Pfam" id="PF14111"/>
    </source>
</evidence>
<proteinExistence type="predicted"/>
<dbReference type="Pfam" id="PF14111">
    <property type="entry name" value="DUF4283"/>
    <property type="match status" value="1"/>
</dbReference>
<organism evidence="2 3">
    <name type="scientific">Dendrobium thyrsiflorum</name>
    <name type="common">Pinecone-like raceme dendrobium</name>
    <name type="synonym">Orchid</name>
    <dbReference type="NCBI Taxonomy" id="117978"/>
    <lineage>
        <taxon>Eukaryota</taxon>
        <taxon>Viridiplantae</taxon>
        <taxon>Streptophyta</taxon>
        <taxon>Embryophyta</taxon>
        <taxon>Tracheophyta</taxon>
        <taxon>Spermatophyta</taxon>
        <taxon>Magnoliopsida</taxon>
        <taxon>Liliopsida</taxon>
        <taxon>Asparagales</taxon>
        <taxon>Orchidaceae</taxon>
        <taxon>Epidendroideae</taxon>
        <taxon>Malaxideae</taxon>
        <taxon>Dendrobiinae</taxon>
        <taxon>Dendrobium</taxon>
    </lineage>
</organism>
<protein>
    <recommendedName>
        <fullName evidence="1">DUF4283 domain-containing protein</fullName>
    </recommendedName>
</protein>
<evidence type="ECO:0000313" key="3">
    <source>
        <dbReference type="Proteomes" id="UP001552299"/>
    </source>
</evidence>